<evidence type="ECO:0000256" key="2">
    <source>
        <dbReference type="ARBA" id="ARBA00023125"/>
    </source>
</evidence>
<dbReference type="InterPro" id="IPR018060">
    <property type="entry name" value="HTH_AraC"/>
</dbReference>
<dbReference type="Gene3D" id="1.10.10.60">
    <property type="entry name" value="Homeodomain-like"/>
    <property type="match status" value="2"/>
</dbReference>
<keyword evidence="1" id="KW-0805">Transcription regulation</keyword>
<evidence type="ECO:0000259" key="4">
    <source>
        <dbReference type="PROSITE" id="PS01124"/>
    </source>
</evidence>
<dbReference type="SUPFAM" id="SSF46689">
    <property type="entry name" value="Homeodomain-like"/>
    <property type="match status" value="2"/>
</dbReference>
<dbReference type="PANTHER" id="PTHR46796:SF6">
    <property type="entry name" value="ARAC SUBFAMILY"/>
    <property type="match status" value="1"/>
</dbReference>
<evidence type="ECO:0000313" key="5">
    <source>
        <dbReference type="EMBL" id="AEV32604.1"/>
    </source>
</evidence>
<proteinExistence type="predicted"/>
<dbReference type="InterPro" id="IPR018062">
    <property type="entry name" value="HTH_AraC-typ_CS"/>
</dbReference>
<dbReference type="PROSITE" id="PS00041">
    <property type="entry name" value="HTH_ARAC_FAMILY_1"/>
    <property type="match status" value="1"/>
</dbReference>
<sequence length="304" mass="35070">MEYIVPYKLTDIDQLHSLVEHRSKFSLDFCELNVFETRQKASDFNLKFDGFTITSMLRGKKIMHLDGFDDFEYVPGETVVAPADTLMRIDFPEAEMRAPTQCTALVIDNSYLSQQVNTINASWKGTRISQPEWKVNPDELIIKNNRALANTSSRLLEVLTSNDPFKEYQADLMLRELVLHMLKLQNLGTLQRDYRSNSNRSPFDAVLNFIVTHLSSDIKIEELCKIACMSKSTFYRAFTDEYGVTPVQLILEERLKFAKSLLSNHQEISIKEVAYAAGFNDPNYFTRVFRKMEGGTPSEFRERL</sequence>
<dbReference type="HOGENOM" id="CLU_000445_88_7_10"/>
<dbReference type="AlphaFoldDB" id="G8QZH6"/>
<evidence type="ECO:0000256" key="3">
    <source>
        <dbReference type="ARBA" id="ARBA00023163"/>
    </source>
</evidence>
<dbReference type="GO" id="GO:0003700">
    <property type="term" value="F:DNA-binding transcription factor activity"/>
    <property type="evidence" value="ECO:0007669"/>
    <property type="project" value="InterPro"/>
</dbReference>
<dbReference type="SMART" id="SM00342">
    <property type="entry name" value="HTH_ARAC"/>
    <property type="match status" value="1"/>
</dbReference>
<protein>
    <submittedName>
        <fullName evidence="5">DNA-binding domain-containing protein, AraC-type</fullName>
    </submittedName>
</protein>
<accession>G8QZH6</accession>
<dbReference type="PRINTS" id="PR00032">
    <property type="entry name" value="HTHARAC"/>
</dbReference>
<dbReference type="Proteomes" id="UP000005631">
    <property type="component" value="Chromosome"/>
</dbReference>
<dbReference type="RefSeq" id="WP_014201960.1">
    <property type="nucleotide sequence ID" value="NC_016599.1"/>
</dbReference>
<dbReference type="Pfam" id="PF12833">
    <property type="entry name" value="HTH_18"/>
    <property type="match status" value="1"/>
</dbReference>
<dbReference type="InterPro" id="IPR009594">
    <property type="entry name" value="Tscrpt_reg_HTH_AraC_N"/>
</dbReference>
<dbReference type="PROSITE" id="PS01124">
    <property type="entry name" value="HTH_ARAC_FAMILY_2"/>
    <property type="match status" value="1"/>
</dbReference>
<dbReference type="InterPro" id="IPR020449">
    <property type="entry name" value="Tscrpt_reg_AraC-type_HTH"/>
</dbReference>
<evidence type="ECO:0000313" key="6">
    <source>
        <dbReference type="Proteomes" id="UP000005631"/>
    </source>
</evidence>
<dbReference type="PATRIC" id="fig|926562.3.peg.1616"/>
<dbReference type="GO" id="GO:0043565">
    <property type="term" value="F:sequence-specific DNA binding"/>
    <property type="evidence" value="ECO:0007669"/>
    <property type="project" value="InterPro"/>
</dbReference>
<gene>
    <name evidence="5" type="ordered locus">Oweho_1615</name>
</gene>
<dbReference type="KEGG" id="oho:Oweho_1615"/>
<dbReference type="eggNOG" id="COG2207">
    <property type="taxonomic scope" value="Bacteria"/>
</dbReference>
<reference evidence="5 6" key="1">
    <citation type="journal article" date="2012" name="Stand. Genomic Sci.">
        <title>Genome sequence of the orange-pigmented seawater bacterium Owenweeksia hongkongensis type strain (UST20020801(T)).</title>
        <authorList>
            <person name="Riedel T."/>
            <person name="Held B."/>
            <person name="Nolan M."/>
            <person name="Lucas S."/>
            <person name="Lapidus A."/>
            <person name="Tice H."/>
            <person name="Del Rio T.G."/>
            <person name="Cheng J.F."/>
            <person name="Han C."/>
            <person name="Tapia R."/>
            <person name="Goodwin L.A."/>
            <person name="Pitluck S."/>
            <person name="Liolios K."/>
            <person name="Mavromatis K."/>
            <person name="Pagani I."/>
            <person name="Ivanova N."/>
            <person name="Mikhailova N."/>
            <person name="Pati A."/>
            <person name="Chen A."/>
            <person name="Palaniappan K."/>
            <person name="Rohde M."/>
            <person name="Tindall B.J."/>
            <person name="Detter J.C."/>
            <person name="Goker M."/>
            <person name="Woyke T."/>
            <person name="Bristow J."/>
            <person name="Eisen J.A."/>
            <person name="Markowitz V."/>
            <person name="Hugenholtz P."/>
            <person name="Klenk H.P."/>
            <person name="Kyrpides N.C."/>
        </authorList>
    </citation>
    <scope>NUCLEOTIDE SEQUENCE</scope>
    <source>
        <strain evidence="6">DSM 17368 / JCM 12287 / NRRL B-23963</strain>
    </source>
</reference>
<dbReference type="PANTHER" id="PTHR46796">
    <property type="entry name" value="HTH-TYPE TRANSCRIPTIONAL ACTIVATOR RHAS-RELATED"/>
    <property type="match status" value="1"/>
</dbReference>
<dbReference type="OrthoDB" id="9779074at2"/>
<evidence type="ECO:0000256" key="1">
    <source>
        <dbReference type="ARBA" id="ARBA00023015"/>
    </source>
</evidence>
<feature type="domain" description="HTH araC/xylS-type" evidence="4">
    <location>
        <begin position="204"/>
        <end position="303"/>
    </location>
</feature>
<keyword evidence="3" id="KW-0804">Transcription</keyword>
<keyword evidence="2 5" id="KW-0238">DNA-binding</keyword>
<name>G8QZH6_OWEHD</name>
<keyword evidence="6" id="KW-1185">Reference proteome</keyword>
<dbReference type="EMBL" id="CP003156">
    <property type="protein sequence ID" value="AEV32604.1"/>
    <property type="molecule type" value="Genomic_DNA"/>
</dbReference>
<organism evidence="5 6">
    <name type="scientific">Owenweeksia hongkongensis (strain DSM 17368 / CIP 108786 / JCM 12287 / NRRL B-23963 / UST20020801)</name>
    <dbReference type="NCBI Taxonomy" id="926562"/>
    <lineage>
        <taxon>Bacteria</taxon>
        <taxon>Pseudomonadati</taxon>
        <taxon>Bacteroidota</taxon>
        <taxon>Flavobacteriia</taxon>
        <taxon>Flavobacteriales</taxon>
        <taxon>Owenweeksiaceae</taxon>
        <taxon>Owenweeksia</taxon>
    </lineage>
</organism>
<dbReference type="InterPro" id="IPR009057">
    <property type="entry name" value="Homeodomain-like_sf"/>
</dbReference>
<dbReference type="Pfam" id="PF06719">
    <property type="entry name" value="AraC_N"/>
    <property type="match status" value="1"/>
</dbReference>
<dbReference type="InterPro" id="IPR050204">
    <property type="entry name" value="AraC_XylS_family_regulators"/>
</dbReference>
<dbReference type="STRING" id="926562.Oweho_1615"/>